<name>A0A9X2KMU2_9SPHN</name>
<evidence type="ECO:0000313" key="2">
    <source>
        <dbReference type="Proteomes" id="UP001139451"/>
    </source>
</evidence>
<protein>
    <submittedName>
        <fullName evidence="1">Uncharacterized protein</fullName>
    </submittedName>
</protein>
<comment type="caution">
    <text evidence="1">The sequence shown here is derived from an EMBL/GenBank/DDBJ whole genome shotgun (WGS) entry which is preliminary data.</text>
</comment>
<accession>A0A9X2KMU2</accession>
<gene>
    <name evidence="1" type="ORF">M9978_16655</name>
</gene>
<sequence>MTRFERGYRAALADVTKLLKLYGDENMTICGDNILMDPLLHGEAWTEENVKRSADCSVRSTIHSSQYHASEHLLAAIAKMPRRAA</sequence>
<dbReference type="EMBL" id="JAMLDX010000014">
    <property type="protein sequence ID" value="MCP3732057.1"/>
    <property type="molecule type" value="Genomic_DNA"/>
</dbReference>
<evidence type="ECO:0000313" key="1">
    <source>
        <dbReference type="EMBL" id="MCP3732057.1"/>
    </source>
</evidence>
<organism evidence="1 2">
    <name type="scientific">Sphingomonas tagetis</name>
    <dbReference type="NCBI Taxonomy" id="2949092"/>
    <lineage>
        <taxon>Bacteria</taxon>
        <taxon>Pseudomonadati</taxon>
        <taxon>Pseudomonadota</taxon>
        <taxon>Alphaproteobacteria</taxon>
        <taxon>Sphingomonadales</taxon>
        <taxon>Sphingomonadaceae</taxon>
        <taxon>Sphingomonas</taxon>
    </lineage>
</organism>
<dbReference type="RefSeq" id="WP_254295168.1">
    <property type="nucleotide sequence ID" value="NZ_JAMLDX010000014.1"/>
</dbReference>
<dbReference type="AlphaFoldDB" id="A0A9X2KMU2"/>
<reference evidence="1" key="1">
    <citation type="submission" date="2022-05" db="EMBL/GenBank/DDBJ databases">
        <title>Sphingomonas sp. strain MG17 Genome sequencing and assembly.</title>
        <authorList>
            <person name="Kim I."/>
        </authorList>
    </citation>
    <scope>NUCLEOTIDE SEQUENCE</scope>
    <source>
        <strain evidence="1">MG17</strain>
    </source>
</reference>
<proteinExistence type="predicted"/>
<dbReference type="Proteomes" id="UP001139451">
    <property type="component" value="Unassembled WGS sequence"/>
</dbReference>
<keyword evidence="2" id="KW-1185">Reference proteome</keyword>